<keyword evidence="1" id="KW-0614">Plasmid</keyword>
<gene>
    <name evidence="1" type="ORF">HER27_031530</name>
</gene>
<reference evidence="1 2" key="1">
    <citation type="submission" date="2020-11" db="EMBL/GenBank/DDBJ databases">
        <title>Indigenous Rhizobia Nodulating Common beans in Western Kenya.</title>
        <authorList>
            <person name="Wekesa C.S."/>
            <person name="Oelmueller R."/>
            <person name="Furch A.C."/>
        </authorList>
    </citation>
    <scope>NUCLEOTIDE SEQUENCE [LARGE SCALE GENOMIC DNA]</scope>
    <source>
        <strain evidence="2">BS3</strain>
        <plasmid evidence="1 2">pBS3d</plasmid>
    </source>
</reference>
<dbReference type="Proteomes" id="UP000540266">
    <property type="component" value="Plasmid pBS3d"/>
</dbReference>
<accession>A0A7X6F7A3</accession>
<geneLocation type="plasmid" evidence="1 2">
    <name>pBS3d</name>
</geneLocation>
<organism evidence="1 2">
    <name type="scientific">Rhizobium phaseoli</name>
    <dbReference type="NCBI Taxonomy" id="396"/>
    <lineage>
        <taxon>Bacteria</taxon>
        <taxon>Pseudomonadati</taxon>
        <taxon>Pseudomonadota</taxon>
        <taxon>Alphaproteobacteria</taxon>
        <taxon>Hyphomicrobiales</taxon>
        <taxon>Rhizobiaceae</taxon>
        <taxon>Rhizobium/Agrobacterium group</taxon>
        <taxon>Rhizobium</taxon>
    </lineage>
</organism>
<name>A0A7X6F7A3_9HYPH</name>
<proteinExistence type="predicted"/>
<sequence length="83" mass="9337">MRATFVTLRRLHALAAHGHPPAEYREGHIGAERFHQLLALDRATAVTSLTAEFDNRLTIILQSQITQPVWSGHVKKFPIQPSN</sequence>
<dbReference type="EMBL" id="CP064935">
    <property type="protein sequence ID" value="QPK12529.1"/>
    <property type="molecule type" value="Genomic_DNA"/>
</dbReference>
<dbReference type="AlphaFoldDB" id="A0A7X6F7A3"/>
<protein>
    <submittedName>
        <fullName evidence="1">Uncharacterized protein</fullName>
    </submittedName>
</protein>
<evidence type="ECO:0000313" key="1">
    <source>
        <dbReference type="EMBL" id="QPK12529.1"/>
    </source>
</evidence>
<evidence type="ECO:0000313" key="2">
    <source>
        <dbReference type="Proteomes" id="UP000540266"/>
    </source>
</evidence>